<dbReference type="EMBL" id="CAJPIZ010001176">
    <property type="protein sequence ID" value="CAG2103010.1"/>
    <property type="molecule type" value="Genomic_DNA"/>
</dbReference>
<proteinExistence type="predicted"/>
<evidence type="ECO:0000313" key="10">
    <source>
        <dbReference type="Proteomes" id="UP000759131"/>
    </source>
</evidence>
<protein>
    <recommendedName>
        <fullName evidence="8">NR LBD domain-containing protein</fullName>
    </recommendedName>
</protein>
<dbReference type="GO" id="GO:0009755">
    <property type="term" value="P:hormone-mediated signaling pathway"/>
    <property type="evidence" value="ECO:0007669"/>
    <property type="project" value="TreeGrafter"/>
</dbReference>
<dbReference type="GO" id="GO:0045944">
    <property type="term" value="P:positive regulation of transcription by RNA polymerase II"/>
    <property type="evidence" value="ECO:0007669"/>
    <property type="project" value="TreeGrafter"/>
</dbReference>
<organism evidence="9">
    <name type="scientific">Medioppia subpectinata</name>
    <dbReference type="NCBI Taxonomy" id="1979941"/>
    <lineage>
        <taxon>Eukaryota</taxon>
        <taxon>Metazoa</taxon>
        <taxon>Ecdysozoa</taxon>
        <taxon>Arthropoda</taxon>
        <taxon>Chelicerata</taxon>
        <taxon>Arachnida</taxon>
        <taxon>Acari</taxon>
        <taxon>Acariformes</taxon>
        <taxon>Sarcoptiformes</taxon>
        <taxon>Oribatida</taxon>
        <taxon>Brachypylina</taxon>
        <taxon>Oppioidea</taxon>
        <taxon>Oppiidae</taxon>
        <taxon>Medioppia</taxon>
    </lineage>
</organism>
<dbReference type="GO" id="GO:0030154">
    <property type="term" value="P:cell differentiation"/>
    <property type="evidence" value="ECO:0007669"/>
    <property type="project" value="TreeGrafter"/>
</dbReference>
<evidence type="ECO:0000256" key="6">
    <source>
        <dbReference type="ARBA" id="ARBA00023163"/>
    </source>
</evidence>
<dbReference type="GO" id="GO:0019216">
    <property type="term" value="P:regulation of lipid metabolic process"/>
    <property type="evidence" value="ECO:0007669"/>
    <property type="project" value="TreeGrafter"/>
</dbReference>
<dbReference type="GO" id="GO:0000978">
    <property type="term" value="F:RNA polymerase II cis-regulatory region sequence-specific DNA binding"/>
    <property type="evidence" value="ECO:0007669"/>
    <property type="project" value="TreeGrafter"/>
</dbReference>
<evidence type="ECO:0000259" key="8">
    <source>
        <dbReference type="PROSITE" id="PS51843"/>
    </source>
</evidence>
<dbReference type="InterPro" id="IPR035500">
    <property type="entry name" value="NHR-like_dom_sf"/>
</dbReference>
<reference evidence="9" key="1">
    <citation type="submission" date="2020-11" db="EMBL/GenBank/DDBJ databases">
        <authorList>
            <person name="Tran Van P."/>
        </authorList>
    </citation>
    <scope>NUCLEOTIDE SEQUENCE</scope>
</reference>
<evidence type="ECO:0000256" key="2">
    <source>
        <dbReference type="ARBA" id="ARBA00022771"/>
    </source>
</evidence>
<keyword evidence="6" id="KW-0804">Transcription</keyword>
<dbReference type="GO" id="GO:0000122">
    <property type="term" value="P:negative regulation of transcription by RNA polymerase II"/>
    <property type="evidence" value="ECO:0007669"/>
    <property type="project" value="TreeGrafter"/>
</dbReference>
<dbReference type="Proteomes" id="UP000759131">
    <property type="component" value="Unassembled WGS sequence"/>
</dbReference>
<dbReference type="InterPro" id="IPR000536">
    <property type="entry name" value="Nucl_hrmn_rcpt_lig-bd"/>
</dbReference>
<dbReference type="PANTHER" id="PTHR24082:SF497">
    <property type="entry name" value="PEROXISOME PROLIFERATOR-ACTIVATED RECEPTOR GAMMA-LIKE"/>
    <property type="match status" value="1"/>
</dbReference>
<name>A0A7R9KGM8_9ACAR</name>
<gene>
    <name evidence="9" type="ORF">OSB1V03_LOCUS3043</name>
</gene>
<dbReference type="PROSITE" id="PS51843">
    <property type="entry name" value="NR_LBD"/>
    <property type="match status" value="1"/>
</dbReference>
<evidence type="ECO:0000256" key="4">
    <source>
        <dbReference type="ARBA" id="ARBA00023015"/>
    </source>
</evidence>
<feature type="domain" description="NR LBD" evidence="8">
    <location>
        <begin position="118"/>
        <end position="339"/>
    </location>
</feature>
<dbReference type="GO" id="GO:0008270">
    <property type="term" value="F:zinc ion binding"/>
    <property type="evidence" value="ECO:0007669"/>
    <property type="project" value="UniProtKB-KW"/>
</dbReference>
<keyword evidence="5" id="KW-0238">DNA-binding</keyword>
<keyword evidence="10" id="KW-1185">Reference proteome</keyword>
<evidence type="ECO:0000256" key="7">
    <source>
        <dbReference type="ARBA" id="ARBA00023170"/>
    </source>
</evidence>
<evidence type="ECO:0000313" key="9">
    <source>
        <dbReference type="EMBL" id="CAD7622580.1"/>
    </source>
</evidence>
<keyword evidence="7" id="KW-0675">Receptor</keyword>
<keyword evidence="1" id="KW-0479">Metal-binding</keyword>
<evidence type="ECO:0000256" key="3">
    <source>
        <dbReference type="ARBA" id="ARBA00022833"/>
    </source>
</evidence>
<dbReference type="PANTHER" id="PTHR24082">
    <property type="entry name" value="NUCLEAR HORMONE RECEPTOR"/>
    <property type="match status" value="1"/>
</dbReference>
<dbReference type="Gene3D" id="1.10.565.10">
    <property type="entry name" value="Retinoid X Receptor"/>
    <property type="match status" value="1"/>
</dbReference>
<keyword evidence="2" id="KW-0863">Zinc-finger</keyword>
<evidence type="ECO:0000256" key="5">
    <source>
        <dbReference type="ARBA" id="ARBA00023125"/>
    </source>
</evidence>
<dbReference type="GO" id="GO:0004879">
    <property type="term" value="F:nuclear receptor activity"/>
    <property type="evidence" value="ECO:0007669"/>
    <property type="project" value="TreeGrafter"/>
</dbReference>
<evidence type="ECO:0000256" key="1">
    <source>
        <dbReference type="ARBA" id="ARBA00022723"/>
    </source>
</evidence>
<dbReference type="AlphaFoldDB" id="A0A7R9KGM8"/>
<dbReference type="InterPro" id="IPR050234">
    <property type="entry name" value="Nuclear_hormone_rcpt_NR1"/>
</dbReference>
<keyword evidence="3" id="KW-0862">Zinc</keyword>
<keyword evidence="4" id="KW-0805">Transcription regulation</keyword>
<dbReference type="EMBL" id="OC855751">
    <property type="protein sequence ID" value="CAD7622580.1"/>
    <property type="molecule type" value="Genomic_DNA"/>
</dbReference>
<dbReference type="OrthoDB" id="10018779at2759"/>
<dbReference type="SUPFAM" id="SSF48508">
    <property type="entry name" value="Nuclear receptor ligand-binding domain"/>
    <property type="match status" value="1"/>
</dbReference>
<accession>A0A7R9KGM8</accession>
<sequence length="339" mass="39242">MATELIRSNDENQLRRLQLLERKQRVKVLPQITDSSGSDTTDNSVSAEDTNELDVMFDLIQNTPEINDKDLNKQIAEIESILTTNSALIDKYCHKMQTLTVVPIFKSLTDYNGLNQLETIRVSELLMACKVLDYPMPTNAIKVSDKEEIIRLSNRKSESMVADVITFAKRLTRFSDLCFADQLALIKYGSLELLIMCYTKFYNIEHDQFVVYLDETNSLMVIILFNPNRPNLIHKDCVQLEQQLLKMELRNRSFPVPIANRFLCLHALPLECATARSTATLYIPIATDYYRNQCWKEISSITWWRRFNAISQCTKSVDPKYYKIYYTTVITTDNMAEAH</sequence>